<sequence length="318" mass="37835">MQRKILINFTGFWHSNDHDVIRRHNPLYRLLSKRFELVLTDRPDFLIYSCFGGDSGYDYLSYDCVRIFYTGENIRPDFDDCDYAFSFDYPVTDRNYRLPLYGLDWQLHRTTEDVDVDAIMRQQRKFCNFVYSNDRARERMEFFDRLQQYKRVDSGGKVRNNIGHLVGDKLDFLGNYKFTIAFENESHPGYTTEKLLHAFIARTVPIYWGNPLVGRDFNPKAFINCHDYGSFEEVVARVAEIDRDDDLYRAYLSQHCFANGQDNEFINEKNVLDRFDQIFSHPHPVRKARKTDFIKRAQLRLQLWAGRTSDSLRARLSR</sequence>
<proteinExistence type="predicted"/>
<reference evidence="3 4" key="1">
    <citation type="submission" date="2021-06" db="EMBL/GenBank/DDBJ databases">
        <title>Gemonas diversity in paddy soil.</title>
        <authorList>
            <person name="Liu G."/>
        </authorList>
    </citation>
    <scope>NUCLEOTIDE SEQUENCE [LARGE SCALE GENOMIC DNA]</scope>
    <source>
        <strain evidence="3 4">RG2</strain>
    </source>
</reference>
<feature type="domain" description="Fucosyltransferase C-terminal" evidence="1">
    <location>
        <begin position="122"/>
        <end position="253"/>
    </location>
</feature>
<name>A0ABX8LN14_9BACT</name>
<dbReference type="InterPro" id="IPR055270">
    <property type="entry name" value="Glyco_tran_10_C"/>
</dbReference>
<protein>
    <recommendedName>
        <fullName evidence="5">Glycosyltransferase family 10 (Fucosyltransferase) C-term</fullName>
    </recommendedName>
</protein>
<gene>
    <name evidence="3" type="ORF">KP001_07335</name>
</gene>
<keyword evidence="4" id="KW-1185">Reference proteome</keyword>
<evidence type="ECO:0000259" key="1">
    <source>
        <dbReference type="Pfam" id="PF00852"/>
    </source>
</evidence>
<evidence type="ECO:0000259" key="2">
    <source>
        <dbReference type="Pfam" id="PF18025"/>
    </source>
</evidence>
<feature type="domain" description="Alpha-(1,3)-fucosyltransferase FucT N-terminal" evidence="2">
    <location>
        <begin position="7"/>
        <end position="102"/>
    </location>
</feature>
<dbReference type="InterPro" id="IPR001503">
    <property type="entry name" value="Glyco_trans_10"/>
</dbReference>
<dbReference type="EMBL" id="CP077683">
    <property type="protein sequence ID" value="QXE92326.1"/>
    <property type="molecule type" value="Genomic_DNA"/>
</dbReference>
<organism evidence="3 4">
    <name type="scientific">Geomonas subterranea</name>
    <dbReference type="NCBI Taxonomy" id="2847989"/>
    <lineage>
        <taxon>Bacteria</taxon>
        <taxon>Pseudomonadati</taxon>
        <taxon>Thermodesulfobacteriota</taxon>
        <taxon>Desulfuromonadia</taxon>
        <taxon>Geobacterales</taxon>
        <taxon>Geobacteraceae</taxon>
        <taxon>Geomonas</taxon>
    </lineage>
</organism>
<evidence type="ECO:0008006" key="5">
    <source>
        <dbReference type="Google" id="ProtNLM"/>
    </source>
</evidence>
<dbReference type="PANTHER" id="PTHR11929:SF194">
    <property type="entry name" value="ALPHA-(1,3)-FUCOSYLTRANSFERASE 10"/>
    <property type="match status" value="1"/>
</dbReference>
<dbReference type="Pfam" id="PF18025">
    <property type="entry name" value="FucT_N"/>
    <property type="match status" value="1"/>
</dbReference>
<evidence type="ECO:0000313" key="3">
    <source>
        <dbReference type="EMBL" id="QXE92326.1"/>
    </source>
</evidence>
<dbReference type="InterPro" id="IPR041058">
    <property type="entry name" value="FucT_N"/>
</dbReference>
<dbReference type="Pfam" id="PF00852">
    <property type="entry name" value="Glyco_transf_10"/>
    <property type="match status" value="1"/>
</dbReference>
<dbReference type="Proteomes" id="UP000683559">
    <property type="component" value="Chromosome"/>
</dbReference>
<dbReference type="RefSeq" id="WP_217288880.1">
    <property type="nucleotide sequence ID" value="NZ_CP077683.1"/>
</dbReference>
<dbReference type="PANTHER" id="PTHR11929">
    <property type="entry name" value="ALPHA- 1,3 -FUCOSYLTRANSFERASE"/>
    <property type="match status" value="1"/>
</dbReference>
<accession>A0ABX8LN14</accession>
<evidence type="ECO:0000313" key="4">
    <source>
        <dbReference type="Proteomes" id="UP000683559"/>
    </source>
</evidence>